<proteinExistence type="predicted"/>
<dbReference type="SMART" id="SM00055">
    <property type="entry name" value="FCH"/>
    <property type="match status" value="1"/>
</dbReference>
<reference evidence="12" key="1">
    <citation type="submission" date="2016-11" db="UniProtKB">
        <authorList>
            <consortium name="WormBaseParasite"/>
        </authorList>
    </citation>
    <scope>IDENTIFICATION</scope>
</reference>
<feature type="domain" description="SH3" evidence="7">
    <location>
        <begin position="555"/>
        <end position="613"/>
    </location>
</feature>
<dbReference type="GO" id="GO:0005543">
    <property type="term" value="F:phospholipid binding"/>
    <property type="evidence" value="ECO:0007669"/>
    <property type="project" value="TreeGrafter"/>
</dbReference>
<feature type="domain" description="F-BAR" evidence="8">
    <location>
        <begin position="4"/>
        <end position="275"/>
    </location>
</feature>
<dbReference type="InterPro" id="IPR001060">
    <property type="entry name" value="FCH_dom"/>
</dbReference>
<gene>
    <name evidence="9" type="ORF">BXYJ_LOCUS14877</name>
</gene>
<dbReference type="InterPro" id="IPR001452">
    <property type="entry name" value="SH3_domain"/>
</dbReference>
<dbReference type="eggNOG" id="KOG2856">
    <property type="taxonomic scope" value="Eukaryota"/>
</dbReference>
<dbReference type="EMBL" id="CAJFCV020000006">
    <property type="protein sequence ID" value="CAG9130798.1"/>
    <property type="molecule type" value="Genomic_DNA"/>
</dbReference>
<dbReference type="WBParaSite" id="BXY_0316000.1">
    <property type="protein sequence ID" value="BXY_0316000.1"/>
    <property type="gene ID" value="BXY_0316000"/>
</dbReference>
<feature type="region of interest" description="Disordered" evidence="6">
    <location>
        <begin position="530"/>
        <end position="558"/>
    </location>
</feature>
<dbReference type="GO" id="GO:0097320">
    <property type="term" value="P:plasma membrane tubulation"/>
    <property type="evidence" value="ECO:0007669"/>
    <property type="project" value="TreeGrafter"/>
</dbReference>
<dbReference type="FunFam" id="1.20.1270.60:FF:000009">
    <property type="entry name" value="Protein kinase C and casein kinase substrate in neurons 2"/>
    <property type="match status" value="1"/>
</dbReference>
<dbReference type="Gene3D" id="1.20.1270.60">
    <property type="entry name" value="Arfaptin homology (AH) domain/BAR domain"/>
    <property type="match status" value="1"/>
</dbReference>
<dbReference type="InterPro" id="IPR031160">
    <property type="entry name" value="F_BAR_dom"/>
</dbReference>
<name>A0A1I7RR14_BURXY</name>
<evidence type="ECO:0000256" key="1">
    <source>
        <dbReference type="ARBA" id="ARBA00004184"/>
    </source>
</evidence>
<dbReference type="Proteomes" id="UP000582659">
    <property type="component" value="Unassembled WGS sequence"/>
</dbReference>
<feature type="compositionally biased region" description="Polar residues" evidence="6">
    <location>
        <begin position="391"/>
        <end position="409"/>
    </location>
</feature>
<evidence type="ECO:0000256" key="3">
    <source>
        <dbReference type="PROSITE-ProRule" id="PRU00192"/>
    </source>
</evidence>
<dbReference type="SUPFAM" id="SSF103657">
    <property type="entry name" value="BAR/IMD domain-like"/>
    <property type="match status" value="1"/>
</dbReference>
<feature type="compositionally biased region" description="Low complexity" evidence="6">
    <location>
        <begin position="541"/>
        <end position="552"/>
    </location>
</feature>
<dbReference type="GO" id="GO:0007010">
    <property type="term" value="P:cytoskeleton organization"/>
    <property type="evidence" value="ECO:0007669"/>
    <property type="project" value="TreeGrafter"/>
</dbReference>
<dbReference type="SMR" id="A0A1I7RR14"/>
<feature type="compositionally biased region" description="Polar residues" evidence="6">
    <location>
        <begin position="530"/>
        <end position="540"/>
    </location>
</feature>
<feature type="compositionally biased region" description="Polar residues" evidence="6">
    <location>
        <begin position="362"/>
        <end position="373"/>
    </location>
</feature>
<feature type="coiled-coil region" evidence="5">
    <location>
        <begin position="172"/>
        <end position="206"/>
    </location>
</feature>
<evidence type="ECO:0000259" key="7">
    <source>
        <dbReference type="PROSITE" id="PS50002"/>
    </source>
</evidence>
<evidence type="ECO:0000256" key="2">
    <source>
        <dbReference type="ARBA" id="ARBA00022443"/>
    </source>
</evidence>
<evidence type="ECO:0000313" key="10">
    <source>
        <dbReference type="Proteomes" id="UP000095284"/>
    </source>
</evidence>
<evidence type="ECO:0000313" key="11">
    <source>
        <dbReference type="Proteomes" id="UP000659654"/>
    </source>
</evidence>
<reference evidence="9" key="2">
    <citation type="submission" date="2020-09" db="EMBL/GenBank/DDBJ databases">
        <authorList>
            <person name="Kikuchi T."/>
        </authorList>
    </citation>
    <scope>NUCLEOTIDE SEQUENCE</scope>
    <source>
        <strain evidence="9">Ka4C1</strain>
    </source>
</reference>
<dbReference type="Gene3D" id="2.30.30.40">
    <property type="entry name" value="SH3 Domains"/>
    <property type="match status" value="1"/>
</dbReference>
<keyword evidence="11" id="KW-1185">Reference proteome</keyword>
<evidence type="ECO:0000256" key="6">
    <source>
        <dbReference type="SAM" id="MobiDB-lite"/>
    </source>
</evidence>
<dbReference type="Proteomes" id="UP000095284">
    <property type="component" value="Unplaced"/>
</dbReference>
<dbReference type="CDD" id="cd00174">
    <property type="entry name" value="SH3"/>
    <property type="match status" value="1"/>
</dbReference>
<dbReference type="OrthoDB" id="10255128at2759"/>
<dbReference type="GO" id="GO:0030100">
    <property type="term" value="P:regulation of endocytosis"/>
    <property type="evidence" value="ECO:0007669"/>
    <property type="project" value="TreeGrafter"/>
</dbReference>
<dbReference type="PANTHER" id="PTHR23065:SF11">
    <property type="entry name" value="SYNDAPIN, ISOFORM C"/>
    <property type="match status" value="1"/>
</dbReference>
<dbReference type="GO" id="GO:0005886">
    <property type="term" value="C:plasma membrane"/>
    <property type="evidence" value="ECO:0007669"/>
    <property type="project" value="TreeGrafter"/>
</dbReference>
<evidence type="ECO:0000313" key="12">
    <source>
        <dbReference type="WBParaSite" id="BXY_0316000.1"/>
    </source>
</evidence>
<feature type="region of interest" description="Disordered" evidence="6">
    <location>
        <begin position="355"/>
        <end position="410"/>
    </location>
</feature>
<organism evidence="10 12">
    <name type="scientific">Bursaphelenchus xylophilus</name>
    <name type="common">Pinewood nematode worm</name>
    <name type="synonym">Aphelenchoides xylophilus</name>
    <dbReference type="NCBI Taxonomy" id="6326"/>
    <lineage>
        <taxon>Eukaryota</taxon>
        <taxon>Metazoa</taxon>
        <taxon>Ecdysozoa</taxon>
        <taxon>Nematoda</taxon>
        <taxon>Chromadorea</taxon>
        <taxon>Rhabditida</taxon>
        <taxon>Tylenchina</taxon>
        <taxon>Tylenchomorpha</taxon>
        <taxon>Aphelenchoidea</taxon>
        <taxon>Aphelenchoididae</taxon>
        <taxon>Bursaphelenchus</taxon>
    </lineage>
</organism>
<sequence>MTATRSDPIFWEVGGYKANIKRIKDGSDHLDEFSKMIKERAEIEQKYGKALQAWQSKWLTYVDQTLSDSVIKSLWSDLMDESKELAKVHLQIRERCQDELLKTIQLFRKENYHQSTIRGFREAKEIDEEFEKAQRPWKKLFEKMESCKKAYYTACRTEKSTAIQLVNLKGDASTANESTDKLKERLTRCEEEVNKTRTAYKNALTELSGYSAVYNENMAFVFEKCQLMEVKRARFLLEMLSGFQQILIDLLNPPRLVQVHDNLANRFTSTGENRIKEDLQKWSALFGVASPLIVPTYEEYTPEMRQITSNGTGKGSEGRDESGGVILMKQKITSDELPGTPTIAHSLERQSALQKYPENRRSTLSQQISQTSHVQKKLRKDLNESPKMARANSTDTQVNMRESEGSSIRSFHASRSLDCSSADRYSLSRKSESIEEEITILDRTLTKSSSPCYDKQEENQEIESRHVVENPFADPFPMPTPNRALMQASGDAFSPIKRHQKNGLGASLTSMLALEKKQTDNTQDIINNAYQRPSPRAQSDSGNSNGSNESENQQMPRGPAKVLYDYCPIEDDEIPLAKGEVLEVLHGPDDLGWCYGRKGVLQGLFPASYVSPM</sequence>
<evidence type="ECO:0000259" key="8">
    <source>
        <dbReference type="PROSITE" id="PS51741"/>
    </source>
</evidence>
<keyword evidence="4 5" id="KW-0175">Coiled coil</keyword>
<dbReference type="PANTHER" id="PTHR23065">
    <property type="entry name" value="PROLINE-SERINE-THREONINE PHOSPHATASE INTERACTING PROTEIN 1"/>
    <property type="match status" value="1"/>
</dbReference>
<dbReference type="Proteomes" id="UP000659654">
    <property type="component" value="Unassembled WGS sequence"/>
</dbReference>
<dbReference type="EMBL" id="CAJFDI010000006">
    <property type="protein sequence ID" value="CAD5234786.1"/>
    <property type="molecule type" value="Genomic_DNA"/>
</dbReference>
<dbReference type="GO" id="GO:0005768">
    <property type="term" value="C:endosome"/>
    <property type="evidence" value="ECO:0007669"/>
    <property type="project" value="TreeGrafter"/>
</dbReference>
<dbReference type="PROSITE" id="PS50002">
    <property type="entry name" value="SH3"/>
    <property type="match status" value="1"/>
</dbReference>
<comment type="subcellular location">
    <subcellularLocation>
        <location evidence="1">Endomembrane system</location>
        <topology evidence="1">Peripheral membrane protein</topology>
    </subcellularLocation>
</comment>
<dbReference type="InterPro" id="IPR036028">
    <property type="entry name" value="SH3-like_dom_sf"/>
</dbReference>
<dbReference type="Pfam" id="PF14604">
    <property type="entry name" value="SH3_9"/>
    <property type="match status" value="1"/>
</dbReference>
<evidence type="ECO:0000256" key="5">
    <source>
        <dbReference type="SAM" id="Coils"/>
    </source>
</evidence>
<accession>A0A1I7RR14</accession>
<evidence type="ECO:0000313" key="9">
    <source>
        <dbReference type="EMBL" id="CAD5234786.1"/>
    </source>
</evidence>
<dbReference type="Pfam" id="PF00611">
    <property type="entry name" value="FCH"/>
    <property type="match status" value="1"/>
</dbReference>
<keyword evidence="2 3" id="KW-0728">SH3 domain</keyword>
<evidence type="ECO:0000256" key="4">
    <source>
        <dbReference type="PROSITE-ProRule" id="PRU01077"/>
    </source>
</evidence>
<dbReference type="SUPFAM" id="SSF50044">
    <property type="entry name" value="SH3-domain"/>
    <property type="match status" value="1"/>
</dbReference>
<dbReference type="InterPro" id="IPR027267">
    <property type="entry name" value="AH/BAR_dom_sf"/>
</dbReference>
<dbReference type="SMART" id="SM00326">
    <property type="entry name" value="SH3"/>
    <property type="match status" value="1"/>
</dbReference>
<protein>
    <submittedName>
        <fullName evidence="9">(pine wood nematode) hypothetical protein</fullName>
    </submittedName>
</protein>
<dbReference type="PROSITE" id="PS51741">
    <property type="entry name" value="F_BAR"/>
    <property type="match status" value="1"/>
</dbReference>
<dbReference type="AlphaFoldDB" id="A0A1I7RR14"/>